<reference evidence="5 6" key="2">
    <citation type="submission" date="2020-02" db="EMBL/GenBank/DDBJ databases">
        <title>Genome sequences of Thiorhodococcus mannitoliphagus and Thiorhodococcus minor, purple sulfur photosynthetic bacteria in the gammaproteobacterial family, Chromatiaceae.</title>
        <authorList>
            <person name="Aviles F.A."/>
            <person name="Meyer T.E."/>
            <person name="Kyndt J.A."/>
        </authorList>
    </citation>
    <scope>NUCLEOTIDE SEQUENCE [LARGE SCALE GENOMIC DNA]</scope>
    <source>
        <strain evidence="5 6">DSM 18266</strain>
    </source>
</reference>
<dbReference type="CDD" id="cd01949">
    <property type="entry name" value="GGDEF"/>
    <property type="match status" value="1"/>
</dbReference>
<dbReference type="Pfam" id="PF00990">
    <property type="entry name" value="GGDEF"/>
    <property type="match status" value="1"/>
</dbReference>
<proteinExistence type="predicted"/>
<dbReference type="SMART" id="SM00267">
    <property type="entry name" value="GGDEF"/>
    <property type="match status" value="1"/>
</dbReference>
<organism evidence="5 6">
    <name type="scientific">Thiorhodococcus mannitoliphagus</name>
    <dbReference type="NCBI Taxonomy" id="329406"/>
    <lineage>
        <taxon>Bacteria</taxon>
        <taxon>Pseudomonadati</taxon>
        <taxon>Pseudomonadota</taxon>
        <taxon>Gammaproteobacteria</taxon>
        <taxon>Chromatiales</taxon>
        <taxon>Chromatiaceae</taxon>
        <taxon>Thiorhodococcus</taxon>
    </lineage>
</organism>
<dbReference type="SUPFAM" id="SSF55073">
    <property type="entry name" value="Nucleotide cyclase"/>
    <property type="match status" value="1"/>
</dbReference>
<dbReference type="Gene3D" id="3.30.70.270">
    <property type="match status" value="1"/>
</dbReference>
<sequence length="738" mass="81420">MSYPICKDDDLLSFAEDEVEERPTTTESWHILIVDDEADVHEATELALRNLSVEGKLLRFSHAGSALEAYQILTSEPDFAVVLLDVVMESEDAGLRLVKRIREELGNAAVRIVLRTGQPGYAPEIETIRTYDINDYKTKSELTRVRLFTTLAVAIRSYRQIRQLEMSRRGLELIVSGSTGLSKIRALRLYAEGVVTQLSALLGIAPDGLICAASNPQTGPTRVIAAAGRYRELIHCPLDDLPDVGLRGILQQCISRQEHLFSSGTCLYFGVRETQGIAAFVNVSTLDPVNHNLLQVFCANVTVGFENVLLQERLHDFAYYDQLLGLPNRNRFIQLITERVGNEDISLALIDLDDFAEINTVLDYRFGDLVLRTVADRLAETFGPSSVLARFAGDTFGVLGPSGTLTQDVIEQIFAAPFAVQGEVIRVSATASLIELGDGSIKGEDVLKDASIALKQAKVLNRGRATPFSADLSEAARARIHLLTDLRAAFSAERLFLAYQPQVDLISGKVLGAEALLRWQTQEGHSIPPDRFIPLAEQSGLMIPIGEWVLRTACRQLRHLADLGYPDFRMAINVSHTQFREPGFVPMLERVLEDCRVNVELLELELTESVAIGHIDSTAAKIAEIRDMGISLALDDFGTGYSSLSILKQLKVDRLKIDRSFISEIDGRGDNSGIAELVIALGRQLDLITIAEGVENEAQRSHLLQLGCKEGQGFLFARPMPATELETWLTARDNLDAV</sequence>
<evidence type="ECO:0000313" key="5">
    <source>
        <dbReference type="EMBL" id="NEX20262.1"/>
    </source>
</evidence>
<keyword evidence="6" id="KW-1185">Reference proteome</keyword>
<feature type="domain" description="GGDEF" evidence="4">
    <location>
        <begin position="343"/>
        <end position="470"/>
    </location>
</feature>
<dbReference type="PANTHER" id="PTHR33121">
    <property type="entry name" value="CYCLIC DI-GMP PHOSPHODIESTERASE PDEF"/>
    <property type="match status" value="1"/>
</dbReference>
<dbReference type="InterPro" id="IPR001789">
    <property type="entry name" value="Sig_transdc_resp-reg_receiver"/>
</dbReference>
<dbReference type="NCBIfam" id="TIGR00254">
    <property type="entry name" value="GGDEF"/>
    <property type="match status" value="1"/>
</dbReference>
<dbReference type="PROSITE" id="PS50887">
    <property type="entry name" value="GGDEF"/>
    <property type="match status" value="1"/>
</dbReference>
<dbReference type="InterPro" id="IPR011006">
    <property type="entry name" value="CheY-like_superfamily"/>
</dbReference>
<dbReference type="InterPro" id="IPR000160">
    <property type="entry name" value="GGDEF_dom"/>
</dbReference>
<gene>
    <name evidence="5" type="ORF">G3480_08030</name>
</gene>
<dbReference type="Gene3D" id="3.40.50.2300">
    <property type="match status" value="1"/>
</dbReference>
<feature type="domain" description="Response regulatory" evidence="2">
    <location>
        <begin position="30"/>
        <end position="154"/>
    </location>
</feature>
<dbReference type="SMART" id="SM00052">
    <property type="entry name" value="EAL"/>
    <property type="match status" value="1"/>
</dbReference>
<dbReference type="InterPro" id="IPR001633">
    <property type="entry name" value="EAL_dom"/>
</dbReference>
<dbReference type="PROSITE" id="PS50883">
    <property type="entry name" value="EAL"/>
    <property type="match status" value="1"/>
</dbReference>
<keyword evidence="1" id="KW-0597">Phosphoprotein</keyword>
<evidence type="ECO:0000259" key="3">
    <source>
        <dbReference type="PROSITE" id="PS50883"/>
    </source>
</evidence>
<dbReference type="InterPro" id="IPR035919">
    <property type="entry name" value="EAL_sf"/>
</dbReference>
<evidence type="ECO:0000259" key="4">
    <source>
        <dbReference type="PROSITE" id="PS50887"/>
    </source>
</evidence>
<dbReference type="GO" id="GO:0071111">
    <property type="term" value="F:cyclic-guanylate-specific phosphodiesterase activity"/>
    <property type="evidence" value="ECO:0007669"/>
    <property type="project" value="InterPro"/>
</dbReference>
<dbReference type="PANTHER" id="PTHR33121:SF71">
    <property type="entry name" value="OXYGEN SENSOR PROTEIN DOSP"/>
    <property type="match status" value="1"/>
</dbReference>
<feature type="modified residue" description="4-aspartylphosphate" evidence="1">
    <location>
        <position position="85"/>
    </location>
</feature>
<dbReference type="CDD" id="cd01948">
    <property type="entry name" value="EAL"/>
    <property type="match status" value="1"/>
</dbReference>
<protein>
    <submittedName>
        <fullName evidence="5">EAL domain-containing protein</fullName>
    </submittedName>
</protein>
<dbReference type="RefSeq" id="WP_164653363.1">
    <property type="nucleotide sequence ID" value="NZ_JAAIJR010000024.1"/>
</dbReference>
<accession>A0A6P1DVY6</accession>
<dbReference type="Gene3D" id="3.20.20.450">
    <property type="entry name" value="EAL domain"/>
    <property type="match status" value="1"/>
</dbReference>
<dbReference type="InterPro" id="IPR021800">
    <property type="entry name" value="DUF3369"/>
</dbReference>
<evidence type="ECO:0000259" key="2">
    <source>
        <dbReference type="PROSITE" id="PS50110"/>
    </source>
</evidence>
<comment type="caution">
    <text evidence="5">The sequence shown here is derived from an EMBL/GenBank/DDBJ whole genome shotgun (WGS) entry which is preliminary data.</text>
</comment>
<dbReference type="SUPFAM" id="SSF52172">
    <property type="entry name" value="CheY-like"/>
    <property type="match status" value="1"/>
</dbReference>
<dbReference type="SMART" id="SM00448">
    <property type="entry name" value="REC"/>
    <property type="match status" value="1"/>
</dbReference>
<dbReference type="Pfam" id="PF00563">
    <property type="entry name" value="EAL"/>
    <property type="match status" value="1"/>
</dbReference>
<dbReference type="SUPFAM" id="SSF141868">
    <property type="entry name" value="EAL domain-like"/>
    <property type="match status" value="1"/>
</dbReference>
<name>A0A6P1DVY6_9GAMM</name>
<dbReference type="InterPro" id="IPR029787">
    <property type="entry name" value="Nucleotide_cyclase"/>
</dbReference>
<evidence type="ECO:0000256" key="1">
    <source>
        <dbReference type="PROSITE-ProRule" id="PRU00169"/>
    </source>
</evidence>
<dbReference type="Pfam" id="PF11849">
    <property type="entry name" value="DUF3369"/>
    <property type="match status" value="1"/>
</dbReference>
<dbReference type="InterPro" id="IPR050706">
    <property type="entry name" value="Cyclic-di-GMP_PDE-like"/>
</dbReference>
<dbReference type="Proteomes" id="UP000471640">
    <property type="component" value="Unassembled WGS sequence"/>
</dbReference>
<feature type="domain" description="EAL" evidence="3">
    <location>
        <begin position="479"/>
        <end position="733"/>
    </location>
</feature>
<dbReference type="CDD" id="cd00156">
    <property type="entry name" value="REC"/>
    <property type="match status" value="1"/>
</dbReference>
<dbReference type="InterPro" id="IPR043128">
    <property type="entry name" value="Rev_trsase/Diguanyl_cyclase"/>
</dbReference>
<dbReference type="AlphaFoldDB" id="A0A6P1DVY6"/>
<reference evidence="6" key="1">
    <citation type="journal article" date="2020" name="Microbiol. Resour. Announc.">
        <title>Draft Genome Sequences of Thiorhodococcus mannitoliphagus and Thiorhodococcus minor, Purple Sulfur Photosynthetic Bacteria in the Gammaproteobacterial Family Chromatiaceae.</title>
        <authorList>
            <person name="Aviles F.A."/>
            <person name="Meyer T.E."/>
            <person name="Kyndt J.A."/>
        </authorList>
    </citation>
    <scope>NUCLEOTIDE SEQUENCE [LARGE SCALE GENOMIC DNA]</scope>
    <source>
        <strain evidence="6">DSM 18266</strain>
    </source>
</reference>
<evidence type="ECO:0000313" key="6">
    <source>
        <dbReference type="Proteomes" id="UP000471640"/>
    </source>
</evidence>
<dbReference type="PROSITE" id="PS50110">
    <property type="entry name" value="RESPONSE_REGULATORY"/>
    <property type="match status" value="1"/>
</dbReference>
<dbReference type="EMBL" id="JAAIJR010000024">
    <property type="protein sequence ID" value="NEX20262.1"/>
    <property type="molecule type" value="Genomic_DNA"/>
</dbReference>
<dbReference type="GO" id="GO:0000160">
    <property type="term" value="P:phosphorelay signal transduction system"/>
    <property type="evidence" value="ECO:0007669"/>
    <property type="project" value="InterPro"/>
</dbReference>